<dbReference type="InterPro" id="IPR010281">
    <property type="entry name" value="DUF885"/>
</dbReference>
<dbReference type="PANTHER" id="PTHR33361:SF2">
    <property type="entry name" value="DUF885 DOMAIN-CONTAINING PROTEIN"/>
    <property type="match status" value="1"/>
</dbReference>
<dbReference type="PANTHER" id="PTHR33361">
    <property type="entry name" value="GLR0591 PROTEIN"/>
    <property type="match status" value="1"/>
</dbReference>
<dbReference type="AlphaFoldDB" id="A0AAW0YF26"/>
<dbReference type="Proteomes" id="UP001445076">
    <property type="component" value="Unassembled WGS sequence"/>
</dbReference>
<keyword evidence="3" id="KW-1185">Reference proteome</keyword>
<comment type="caution">
    <text evidence="2">The sequence shown here is derived from an EMBL/GenBank/DDBJ whole genome shotgun (WGS) entry which is preliminary data.</text>
</comment>
<evidence type="ECO:0000256" key="1">
    <source>
        <dbReference type="SAM" id="MobiDB-lite"/>
    </source>
</evidence>
<accession>A0AAW0YF26</accession>
<gene>
    <name evidence="2" type="ORF">OTU49_014883</name>
</gene>
<evidence type="ECO:0000313" key="3">
    <source>
        <dbReference type="Proteomes" id="UP001445076"/>
    </source>
</evidence>
<sequence length="686" mass="78092">MVRLHTTEVTREMVWLVVVVVTAVLMEGPVVVVAPVPVPHPTPTPDLLTLTQDYWHWKTQDYPQFATHVGINDNTAGRLDSYSLEHFEQRKVKCQEFLSRAEDIDAASLSSDDLINLKIFKYEMTTFLENSQYIKYFPPVTFLAGPQRDFKDIVEKEMVLSSYNDYQKLLSRYGEFPRQAQEIIELLKGNIESGLMPSNWSLAGVVEQLDSLGGPVEDSVFYKPFLHTPLTISAELRTTLRHQAQERIKQDLLPFFKKIRDFIETDYLPATRPEVAVSSLEGGHDYYQACLNFHTSTSLTPQEIHNLGVTEVARIEEEVQKTAAEIGMEGKTFPEISQALREDPDQGFSSKEEVLSTYKNAIYNVIMPLIPQLFTTVPSENVTIELDDNPNAVFGRYNSPSMDGSRLGTFILNSYDVAMHRKYEVMALSLHETVPGHHLHGLYMWMNPSTPNFRKFVDFTRRTDAPSKFPLHSVFSEGWGLYSEFLGEELGLYEDPYQRLGRHSYELLRASRLVVDTGMHALGWSRERAVAFLLDHTAMSEEIIEIEVNRYITWPGQACSYKIGEIKIKELRQKAQNALGGLFQLPEFHDVILRCTGPLKILEECVTNYIERTILVIEKVTEEEEVDIVKSDTDEEDGSINPSSKENENENELVDETDGASSALSDKSAVILTLTVLYSFLPYLIR</sequence>
<dbReference type="Pfam" id="PF05960">
    <property type="entry name" value="DUF885"/>
    <property type="match status" value="1"/>
</dbReference>
<feature type="region of interest" description="Disordered" evidence="1">
    <location>
        <begin position="627"/>
        <end position="660"/>
    </location>
</feature>
<organism evidence="2 3">
    <name type="scientific">Cherax quadricarinatus</name>
    <name type="common">Australian red claw crayfish</name>
    <dbReference type="NCBI Taxonomy" id="27406"/>
    <lineage>
        <taxon>Eukaryota</taxon>
        <taxon>Metazoa</taxon>
        <taxon>Ecdysozoa</taxon>
        <taxon>Arthropoda</taxon>
        <taxon>Crustacea</taxon>
        <taxon>Multicrustacea</taxon>
        <taxon>Malacostraca</taxon>
        <taxon>Eumalacostraca</taxon>
        <taxon>Eucarida</taxon>
        <taxon>Decapoda</taxon>
        <taxon>Pleocyemata</taxon>
        <taxon>Astacidea</taxon>
        <taxon>Parastacoidea</taxon>
        <taxon>Parastacidae</taxon>
        <taxon>Cherax</taxon>
    </lineage>
</organism>
<dbReference type="EMBL" id="JARKIK010000007">
    <property type="protein sequence ID" value="KAK8750528.1"/>
    <property type="molecule type" value="Genomic_DNA"/>
</dbReference>
<name>A0AAW0YF26_CHEQU</name>
<reference evidence="2 3" key="1">
    <citation type="journal article" date="2024" name="BMC Genomics">
        <title>Genome assembly of redclaw crayfish (Cherax quadricarinatus) provides insights into its immune adaptation and hypoxia tolerance.</title>
        <authorList>
            <person name="Liu Z."/>
            <person name="Zheng J."/>
            <person name="Li H."/>
            <person name="Fang K."/>
            <person name="Wang S."/>
            <person name="He J."/>
            <person name="Zhou D."/>
            <person name="Weng S."/>
            <person name="Chi M."/>
            <person name="Gu Z."/>
            <person name="He J."/>
            <person name="Li F."/>
            <person name="Wang M."/>
        </authorList>
    </citation>
    <scope>NUCLEOTIDE SEQUENCE [LARGE SCALE GENOMIC DNA]</scope>
    <source>
        <strain evidence="2">ZL_2023a</strain>
    </source>
</reference>
<feature type="compositionally biased region" description="Acidic residues" evidence="1">
    <location>
        <begin position="649"/>
        <end position="658"/>
    </location>
</feature>
<protein>
    <recommendedName>
        <fullName evidence="4">DUF885 domain-containing protein</fullName>
    </recommendedName>
</protein>
<proteinExistence type="predicted"/>
<evidence type="ECO:0008006" key="4">
    <source>
        <dbReference type="Google" id="ProtNLM"/>
    </source>
</evidence>
<evidence type="ECO:0000313" key="2">
    <source>
        <dbReference type="EMBL" id="KAK8750528.1"/>
    </source>
</evidence>